<dbReference type="InterPro" id="IPR014216">
    <property type="entry name" value="ABC_transptr_CydD"/>
</dbReference>
<evidence type="ECO:0000313" key="11">
    <source>
        <dbReference type="Proteomes" id="UP000316313"/>
    </source>
</evidence>
<comment type="subcellular location">
    <subcellularLocation>
        <location evidence="1">Cell membrane</location>
        <topology evidence="1">Multi-pass membrane protein</topology>
    </subcellularLocation>
</comment>
<evidence type="ECO:0000256" key="6">
    <source>
        <dbReference type="ARBA" id="ARBA00023136"/>
    </source>
</evidence>
<dbReference type="CDD" id="cd18584">
    <property type="entry name" value="ABC_6TM_AarD_CydD"/>
    <property type="match status" value="1"/>
</dbReference>
<feature type="transmembrane region" description="Helical" evidence="7">
    <location>
        <begin position="20"/>
        <end position="39"/>
    </location>
</feature>
<dbReference type="InterPro" id="IPR039421">
    <property type="entry name" value="Type_1_exporter"/>
</dbReference>
<dbReference type="InterPro" id="IPR017871">
    <property type="entry name" value="ABC_transporter-like_CS"/>
</dbReference>
<dbReference type="PROSITE" id="PS50893">
    <property type="entry name" value="ABC_TRANSPORTER_2"/>
    <property type="match status" value="1"/>
</dbReference>
<dbReference type="Gene3D" id="3.40.50.300">
    <property type="entry name" value="P-loop containing nucleotide triphosphate hydrolases"/>
    <property type="match status" value="1"/>
</dbReference>
<dbReference type="Proteomes" id="UP000316313">
    <property type="component" value="Chromosome"/>
</dbReference>
<evidence type="ECO:0000313" key="10">
    <source>
        <dbReference type="EMBL" id="QDH18085.1"/>
    </source>
</evidence>
<reference evidence="10 11" key="1">
    <citation type="submission" date="2019-03" db="EMBL/GenBank/DDBJ databases">
        <title>The complete genome sequence of Swingsia samuiensis NBRC107927(T).</title>
        <authorList>
            <person name="Chua K.-O."/>
            <person name="Chan K.-G."/>
            <person name="See-Too W.-S."/>
        </authorList>
    </citation>
    <scope>NUCLEOTIDE SEQUENCE [LARGE SCALE GENOMIC DNA]</scope>
    <source>
        <strain evidence="10 11">AH83</strain>
    </source>
</reference>
<keyword evidence="6 7" id="KW-0472">Membrane</keyword>
<dbReference type="SUPFAM" id="SSF90123">
    <property type="entry name" value="ABC transporter transmembrane region"/>
    <property type="match status" value="1"/>
</dbReference>
<dbReference type="AlphaFoldDB" id="A0A4Y6UPY0"/>
<feature type="domain" description="ABC transporter" evidence="8">
    <location>
        <begin position="341"/>
        <end position="562"/>
    </location>
</feature>
<dbReference type="PANTHER" id="PTHR43394">
    <property type="entry name" value="ATP-DEPENDENT PERMEASE MDL1, MITOCHONDRIAL"/>
    <property type="match status" value="1"/>
</dbReference>
<feature type="transmembrane region" description="Helical" evidence="7">
    <location>
        <begin position="59"/>
        <end position="79"/>
    </location>
</feature>
<dbReference type="PROSITE" id="PS00211">
    <property type="entry name" value="ABC_TRANSPORTER_1"/>
    <property type="match status" value="1"/>
</dbReference>
<evidence type="ECO:0000256" key="7">
    <source>
        <dbReference type="SAM" id="Phobius"/>
    </source>
</evidence>
<dbReference type="InterPro" id="IPR003439">
    <property type="entry name" value="ABC_transporter-like_ATP-bd"/>
</dbReference>
<dbReference type="InterPro" id="IPR027417">
    <property type="entry name" value="P-loop_NTPase"/>
</dbReference>
<keyword evidence="5 7" id="KW-1133">Transmembrane helix</keyword>
<dbReference type="OrthoDB" id="5288404at2"/>
<accession>A0A4Y6UPY0</accession>
<dbReference type="EMBL" id="CP038141">
    <property type="protein sequence ID" value="QDH18085.1"/>
    <property type="molecule type" value="Genomic_DNA"/>
</dbReference>
<keyword evidence="3" id="KW-0547">Nucleotide-binding</keyword>
<dbReference type="PANTHER" id="PTHR43394:SF1">
    <property type="entry name" value="ATP-BINDING CASSETTE SUB-FAMILY B MEMBER 10, MITOCHONDRIAL"/>
    <property type="match status" value="1"/>
</dbReference>
<feature type="domain" description="ABC transmembrane type-1" evidence="9">
    <location>
        <begin position="25"/>
        <end position="307"/>
    </location>
</feature>
<keyword evidence="11" id="KW-1185">Reference proteome</keyword>
<keyword evidence="4" id="KW-0067">ATP-binding</keyword>
<dbReference type="GO" id="GO:0005886">
    <property type="term" value="C:plasma membrane"/>
    <property type="evidence" value="ECO:0007669"/>
    <property type="project" value="UniProtKB-SubCell"/>
</dbReference>
<dbReference type="Pfam" id="PF00664">
    <property type="entry name" value="ABC_membrane"/>
    <property type="match status" value="1"/>
</dbReference>
<dbReference type="Pfam" id="PF00005">
    <property type="entry name" value="ABC_tran"/>
    <property type="match status" value="1"/>
</dbReference>
<name>A0A4Y6UPY0_9PROT</name>
<sequence length="562" mass="61289">MMVDKKITKEWIKAQGKANLVPTSAIISLGFISTILGLVQAWGLAETLSAVLSNHPSHLLSSIFIFISASVCRVVFNIFQENISFKAGKIARRRLRSEVISRIIQEGPSLLRRQHSSLITTMIVDRIEMLDGYFGRWVPASALWLISQWTVVLAVFYINHKAGIILALCCASLPVFQAVFGIAIAVASRRQFLAMTRLQTRFLDRVKGIATIVLSGSTEKEASALSESAEDLRLRTMKVLKIAFVASATTDVAMVIALVLIVITQAHTLHNSISENTLFQALFAILLVPEAFSSFRALSAAYQDRAHASAAAEAMHDLSPLTSHIPERSSSSLLDPKKISITAQNLTFSWDNKRSPALFEINFYLPAGQTLILEGPSGAGKSTLIELLLGFISPTEGKIFFNDQDMASLSPQEISSYISWIGQKPIIFAGTIRENILFAKPDASEEELQAAISAAAINDYLPNLSNGLETRIGEGGFGVSGGQAQRIAIARTYLKNTPILLLDEPTSHLDPATEQDILESLKKLSKGKTVVLSSHSSLVKTFQGQHLVLNKGHISSYSEETL</sequence>
<dbReference type="GO" id="GO:0015421">
    <property type="term" value="F:ABC-type oligopeptide transporter activity"/>
    <property type="evidence" value="ECO:0007669"/>
    <property type="project" value="TreeGrafter"/>
</dbReference>
<organism evidence="10 11">
    <name type="scientific">Swingsia samuiensis</name>
    <dbReference type="NCBI Taxonomy" id="1293412"/>
    <lineage>
        <taxon>Bacteria</taxon>
        <taxon>Pseudomonadati</taxon>
        <taxon>Pseudomonadota</taxon>
        <taxon>Alphaproteobacteria</taxon>
        <taxon>Acetobacterales</taxon>
        <taxon>Acetobacteraceae</taxon>
        <taxon>Swingsia</taxon>
    </lineage>
</organism>
<evidence type="ECO:0000256" key="2">
    <source>
        <dbReference type="ARBA" id="ARBA00022692"/>
    </source>
</evidence>
<dbReference type="InterPro" id="IPR011527">
    <property type="entry name" value="ABC1_TM_dom"/>
</dbReference>
<evidence type="ECO:0000256" key="1">
    <source>
        <dbReference type="ARBA" id="ARBA00004651"/>
    </source>
</evidence>
<dbReference type="PROSITE" id="PS50929">
    <property type="entry name" value="ABC_TM1F"/>
    <property type="match status" value="1"/>
</dbReference>
<evidence type="ECO:0000259" key="9">
    <source>
        <dbReference type="PROSITE" id="PS50929"/>
    </source>
</evidence>
<evidence type="ECO:0000256" key="3">
    <source>
        <dbReference type="ARBA" id="ARBA00022741"/>
    </source>
</evidence>
<gene>
    <name evidence="10" type="primary">cydD</name>
    <name evidence="10" type="ORF">E3D00_10190</name>
</gene>
<protein>
    <submittedName>
        <fullName evidence="10">Thiol reductant ABC exporter subunit CydD</fullName>
    </submittedName>
</protein>
<dbReference type="NCBIfam" id="TIGR02857">
    <property type="entry name" value="CydD"/>
    <property type="match status" value="1"/>
</dbReference>
<feature type="transmembrane region" description="Helical" evidence="7">
    <location>
        <begin position="137"/>
        <end position="158"/>
    </location>
</feature>
<dbReference type="Gene3D" id="1.20.1560.10">
    <property type="entry name" value="ABC transporter type 1, transmembrane domain"/>
    <property type="match status" value="1"/>
</dbReference>
<dbReference type="SMART" id="SM00382">
    <property type="entry name" value="AAA"/>
    <property type="match status" value="1"/>
</dbReference>
<dbReference type="SUPFAM" id="SSF52540">
    <property type="entry name" value="P-loop containing nucleoside triphosphate hydrolases"/>
    <property type="match status" value="1"/>
</dbReference>
<evidence type="ECO:0000259" key="8">
    <source>
        <dbReference type="PROSITE" id="PS50893"/>
    </source>
</evidence>
<dbReference type="GO" id="GO:0016887">
    <property type="term" value="F:ATP hydrolysis activity"/>
    <property type="evidence" value="ECO:0007669"/>
    <property type="project" value="InterPro"/>
</dbReference>
<evidence type="ECO:0000256" key="4">
    <source>
        <dbReference type="ARBA" id="ARBA00022840"/>
    </source>
</evidence>
<feature type="transmembrane region" description="Helical" evidence="7">
    <location>
        <begin position="164"/>
        <end position="187"/>
    </location>
</feature>
<proteinExistence type="predicted"/>
<evidence type="ECO:0000256" key="5">
    <source>
        <dbReference type="ARBA" id="ARBA00022989"/>
    </source>
</evidence>
<feature type="transmembrane region" description="Helical" evidence="7">
    <location>
        <begin position="242"/>
        <end position="266"/>
    </location>
</feature>
<dbReference type="GO" id="GO:0005524">
    <property type="term" value="F:ATP binding"/>
    <property type="evidence" value="ECO:0007669"/>
    <property type="project" value="UniProtKB-KW"/>
</dbReference>
<dbReference type="GO" id="GO:0042883">
    <property type="term" value="P:cysteine transport"/>
    <property type="evidence" value="ECO:0007669"/>
    <property type="project" value="InterPro"/>
</dbReference>
<dbReference type="InterPro" id="IPR036640">
    <property type="entry name" value="ABC1_TM_sf"/>
</dbReference>
<dbReference type="InterPro" id="IPR003593">
    <property type="entry name" value="AAA+_ATPase"/>
</dbReference>
<dbReference type="CDD" id="cd03228">
    <property type="entry name" value="ABCC_MRP_Like"/>
    <property type="match status" value="1"/>
</dbReference>
<keyword evidence="2 7" id="KW-0812">Transmembrane</keyword>
<dbReference type="KEGG" id="ssam:E3D00_10190"/>